<proteinExistence type="predicted"/>
<dbReference type="GO" id="GO:0004061">
    <property type="term" value="F:arylformamidase activity"/>
    <property type="evidence" value="ECO:0007669"/>
    <property type="project" value="InterPro"/>
</dbReference>
<dbReference type="OrthoDB" id="9796085at2"/>
<name>A0A1I0ZIM8_9BACT</name>
<dbReference type="PANTHER" id="PTHR31118">
    <property type="entry name" value="CYCLASE-LIKE PROTEIN 2"/>
    <property type="match status" value="1"/>
</dbReference>
<organism evidence="1 2">
    <name type="scientific">Algoriphagus aquimarinus</name>
    <dbReference type="NCBI Taxonomy" id="237018"/>
    <lineage>
        <taxon>Bacteria</taxon>
        <taxon>Pseudomonadati</taxon>
        <taxon>Bacteroidota</taxon>
        <taxon>Cytophagia</taxon>
        <taxon>Cytophagales</taxon>
        <taxon>Cyclobacteriaceae</taxon>
        <taxon>Algoriphagus</taxon>
    </lineage>
</organism>
<gene>
    <name evidence="1" type="ORF">SAMN04489723_106116</name>
</gene>
<dbReference type="PROSITE" id="PS51257">
    <property type="entry name" value="PROKAR_LIPOPROTEIN"/>
    <property type="match status" value="1"/>
</dbReference>
<evidence type="ECO:0000313" key="2">
    <source>
        <dbReference type="Proteomes" id="UP000198790"/>
    </source>
</evidence>
<dbReference type="PANTHER" id="PTHR31118:SF12">
    <property type="entry name" value="CYCLASE-LIKE PROTEIN 2"/>
    <property type="match status" value="1"/>
</dbReference>
<dbReference type="InterPro" id="IPR007325">
    <property type="entry name" value="KFase/CYL"/>
</dbReference>
<dbReference type="Gene3D" id="3.50.30.50">
    <property type="entry name" value="Putative cyclase"/>
    <property type="match status" value="1"/>
</dbReference>
<dbReference type="GO" id="GO:0019441">
    <property type="term" value="P:L-tryptophan catabolic process to kynurenine"/>
    <property type="evidence" value="ECO:0007669"/>
    <property type="project" value="InterPro"/>
</dbReference>
<accession>A0A1I0ZIM8</accession>
<reference evidence="1 2" key="1">
    <citation type="submission" date="2016-10" db="EMBL/GenBank/DDBJ databases">
        <authorList>
            <person name="de Groot N.N."/>
        </authorList>
    </citation>
    <scope>NUCLEOTIDE SEQUENCE [LARGE SCALE GENOMIC DNA]</scope>
    <source>
        <strain evidence="1 2">DSM 23399</strain>
    </source>
</reference>
<sequence length="279" mass="30732">MKFFDSFSVGRKLFFILSLGVLGACTQEASVSTISTEPFINAQWIDLSYSFDSTTLYWPNNPDGFQHRVDAEGVTDLGYYYSSYTILTPEHGGTHLDAPIHFYEKGETVDELPLSKLTGEAVVIDVSALALENRDYLIDSVAVLNWEAEHGMIPEQSMVLFRTGYGKFYPDREAYFGTAKMGAEAIPELHFPGIQPETAAWLAKSRNVKAVGLDTPSLDYGQSKDFAAHQALMENQIPGFENVANLDLLPAMGIYVIALPMKIKGGSGGPLRIIAMIQE</sequence>
<dbReference type="RefSeq" id="WP_092896744.1">
    <property type="nucleotide sequence ID" value="NZ_FOKK01000006.1"/>
</dbReference>
<dbReference type="STRING" id="237018.SAMN04489723_106116"/>
<dbReference type="Proteomes" id="UP000198790">
    <property type="component" value="Unassembled WGS sequence"/>
</dbReference>
<dbReference type="Pfam" id="PF04199">
    <property type="entry name" value="Cyclase"/>
    <property type="match status" value="1"/>
</dbReference>
<dbReference type="InterPro" id="IPR037175">
    <property type="entry name" value="KFase_sf"/>
</dbReference>
<dbReference type="SUPFAM" id="SSF102198">
    <property type="entry name" value="Putative cyclase"/>
    <property type="match status" value="1"/>
</dbReference>
<dbReference type="EMBL" id="FOKK01000006">
    <property type="protein sequence ID" value="SFB25371.1"/>
    <property type="molecule type" value="Genomic_DNA"/>
</dbReference>
<keyword evidence="2" id="KW-1185">Reference proteome</keyword>
<evidence type="ECO:0000313" key="1">
    <source>
        <dbReference type="EMBL" id="SFB25371.1"/>
    </source>
</evidence>
<dbReference type="AlphaFoldDB" id="A0A1I0ZIM8"/>
<protein>
    <submittedName>
        <fullName evidence="1">Kynurenine formamidase</fullName>
    </submittedName>
</protein>